<gene>
    <name evidence="2" type="ORF">J1N35_035286</name>
</gene>
<comment type="caution">
    <text evidence="2">The sequence shown here is derived from an EMBL/GenBank/DDBJ whole genome shotgun (WGS) entry which is preliminary data.</text>
</comment>
<evidence type="ECO:0000313" key="2">
    <source>
        <dbReference type="EMBL" id="KAH1057221.1"/>
    </source>
</evidence>
<dbReference type="Proteomes" id="UP000828251">
    <property type="component" value="Unassembled WGS sequence"/>
</dbReference>
<sequence>MVPIVQFFYAYLQDQESRNTNGHIWDTVLVQGKEVQVTAIIICDFYHVPYYENNFIDETSLEYFRDMDMDNITNFVTEGRGKWKYRAEEELSKNEAEGEEEEDDGDDKMTDEEED</sequence>
<protein>
    <submittedName>
        <fullName evidence="2">Uncharacterized protein</fullName>
    </submittedName>
</protein>
<dbReference type="OrthoDB" id="984908at2759"/>
<evidence type="ECO:0000256" key="1">
    <source>
        <dbReference type="SAM" id="MobiDB-lite"/>
    </source>
</evidence>
<reference evidence="2 3" key="1">
    <citation type="journal article" date="2021" name="Plant Biotechnol. J.">
        <title>Multi-omics assisted identification of the key and species-specific regulatory components of drought-tolerant mechanisms in Gossypium stocksii.</title>
        <authorList>
            <person name="Yu D."/>
            <person name="Ke L."/>
            <person name="Zhang D."/>
            <person name="Wu Y."/>
            <person name="Sun Y."/>
            <person name="Mei J."/>
            <person name="Sun J."/>
            <person name="Sun Y."/>
        </authorList>
    </citation>
    <scope>NUCLEOTIDE SEQUENCE [LARGE SCALE GENOMIC DNA]</scope>
    <source>
        <strain evidence="3">cv. E1</strain>
        <tissue evidence="2">Leaf</tissue>
    </source>
</reference>
<feature type="compositionally biased region" description="Acidic residues" evidence="1">
    <location>
        <begin position="97"/>
        <end position="115"/>
    </location>
</feature>
<evidence type="ECO:0000313" key="3">
    <source>
        <dbReference type="Proteomes" id="UP000828251"/>
    </source>
</evidence>
<keyword evidence="3" id="KW-1185">Reference proteome</keyword>
<dbReference type="EMBL" id="JAIQCV010000010">
    <property type="protein sequence ID" value="KAH1057221.1"/>
    <property type="molecule type" value="Genomic_DNA"/>
</dbReference>
<name>A0A9D3UU01_9ROSI</name>
<organism evidence="2 3">
    <name type="scientific">Gossypium stocksii</name>
    <dbReference type="NCBI Taxonomy" id="47602"/>
    <lineage>
        <taxon>Eukaryota</taxon>
        <taxon>Viridiplantae</taxon>
        <taxon>Streptophyta</taxon>
        <taxon>Embryophyta</taxon>
        <taxon>Tracheophyta</taxon>
        <taxon>Spermatophyta</taxon>
        <taxon>Magnoliopsida</taxon>
        <taxon>eudicotyledons</taxon>
        <taxon>Gunneridae</taxon>
        <taxon>Pentapetalae</taxon>
        <taxon>rosids</taxon>
        <taxon>malvids</taxon>
        <taxon>Malvales</taxon>
        <taxon>Malvaceae</taxon>
        <taxon>Malvoideae</taxon>
        <taxon>Gossypium</taxon>
    </lineage>
</organism>
<proteinExistence type="predicted"/>
<dbReference type="AlphaFoldDB" id="A0A9D3UU01"/>
<accession>A0A9D3UU01</accession>
<feature type="region of interest" description="Disordered" evidence="1">
    <location>
        <begin position="89"/>
        <end position="115"/>
    </location>
</feature>